<dbReference type="InterPro" id="IPR016024">
    <property type="entry name" value="ARM-type_fold"/>
</dbReference>
<keyword evidence="3" id="KW-0963">Cytoplasm</keyword>
<evidence type="ECO:0000256" key="3">
    <source>
        <dbReference type="ARBA" id="ARBA00022490"/>
    </source>
</evidence>
<organism evidence="8 9">
    <name type="scientific">Sporormia fimetaria CBS 119925</name>
    <dbReference type="NCBI Taxonomy" id="1340428"/>
    <lineage>
        <taxon>Eukaryota</taxon>
        <taxon>Fungi</taxon>
        <taxon>Dikarya</taxon>
        <taxon>Ascomycota</taxon>
        <taxon>Pezizomycotina</taxon>
        <taxon>Dothideomycetes</taxon>
        <taxon>Pleosporomycetidae</taxon>
        <taxon>Pleosporales</taxon>
        <taxon>Sporormiaceae</taxon>
        <taxon>Sporormia</taxon>
    </lineage>
</organism>
<reference evidence="8" key="1">
    <citation type="journal article" date="2020" name="Stud. Mycol.">
        <title>101 Dothideomycetes genomes: a test case for predicting lifestyles and emergence of pathogens.</title>
        <authorList>
            <person name="Haridas S."/>
            <person name="Albert R."/>
            <person name="Binder M."/>
            <person name="Bloem J."/>
            <person name="Labutti K."/>
            <person name="Salamov A."/>
            <person name="Andreopoulos B."/>
            <person name="Baker S."/>
            <person name="Barry K."/>
            <person name="Bills G."/>
            <person name="Bluhm B."/>
            <person name="Cannon C."/>
            <person name="Castanera R."/>
            <person name="Culley D."/>
            <person name="Daum C."/>
            <person name="Ezra D."/>
            <person name="Gonzalez J."/>
            <person name="Henrissat B."/>
            <person name="Kuo A."/>
            <person name="Liang C."/>
            <person name="Lipzen A."/>
            <person name="Lutzoni F."/>
            <person name="Magnuson J."/>
            <person name="Mondo S."/>
            <person name="Nolan M."/>
            <person name="Ohm R."/>
            <person name="Pangilinan J."/>
            <person name="Park H.-J."/>
            <person name="Ramirez L."/>
            <person name="Alfaro M."/>
            <person name="Sun H."/>
            <person name="Tritt A."/>
            <person name="Yoshinaga Y."/>
            <person name="Zwiers L.-H."/>
            <person name="Turgeon B."/>
            <person name="Goodwin S."/>
            <person name="Spatafora J."/>
            <person name="Crous P."/>
            <person name="Grigoriev I."/>
        </authorList>
    </citation>
    <scope>NUCLEOTIDE SEQUENCE</scope>
    <source>
        <strain evidence="8">CBS 119925</strain>
    </source>
</reference>
<dbReference type="GO" id="GO:0000774">
    <property type="term" value="F:adenyl-nucleotide exchange factor activity"/>
    <property type="evidence" value="ECO:0007669"/>
    <property type="project" value="TreeGrafter"/>
</dbReference>
<accession>A0A6A6V486</accession>
<evidence type="ECO:0000256" key="2">
    <source>
        <dbReference type="ARBA" id="ARBA00011045"/>
    </source>
</evidence>
<feature type="domain" description="Nucleotide exchange factor Fes1" evidence="7">
    <location>
        <begin position="6"/>
        <end position="92"/>
    </location>
</feature>
<gene>
    <name evidence="8" type="ORF">M011DRAFT_479816</name>
</gene>
<evidence type="ECO:0000259" key="7">
    <source>
        <dbReference type="Pfam" id="PF08609"/>
    </source>
</evidence>
<dbReference type="FunFam" id="1.25.10.10:FF:000434">
    <property type="entry name" value="Hsp70 nucleotide exchange factor fes1"/>
    <property type="match status" value="1"/>
</dbReference>
<dbReference type="AlphaFoldDB" id="A0A6A6V486"/>
<evidence type="ECO:0000256" key="6">
    <source>
        <dbReference type="ARBA" id="ARBA00024912"/>
    </source>
</evidence>
<comment type="similarity">
    <text evidence="2">Belongs to the FES1 family.</text>
</comment>
<dbReference type="InterPro" id="IPR013918">
    <property type="entry name" value="Nucleotide_exch_fac_Fes1"/>
</dbReference>
<evidence type="ECO:0000256" key="4">
    <source>
        <dbReference type="ARBA" id="ARBA00022737"/>
    </source>
</evidence>
<dbReference type="PANTHER" id="PTHR19316:SF18">
    <property type="entry name" value="HSP70-BINDING PROTEIN 1"/>
    <property type="match status" value="1"/>
</dbReference>
<dbReference type="InterPro" id="IPR050693">
    <property type="entry name" value="Hsp70_NEF-Inhibitors"/>
</dbReference>
<keyword evidence="4" id="KW-0677">Repeat</keyword>
<evidence type="ECO:0000313" key="8">
    <source>
        <dbReference type="EMBL" id="KAF2744514.1"/>
    </source>
</evidence>
<dbReference type="Proteomes" id="UP000799440">
    <property type="component" value="Unassembled WGS sequence"/>
</dbReference>
<evidence type="ECO:0000313" key="9">
    <source>
        <dbReference type="Proteomes" id="UP000799440"/>
    </source>
</evidence>
<comment type="subcellular location">
    <subcellularLocation>
        <location evidence="1">Cytoplasm</location>
    </subcellularLocation>
</comment>
<proteinExistence type="inferred from homology"/>
<dbReference type="PANTHER" id="PTHR19316">
    <property type="entry name" value="PROTEIN FOLDING REGULATOR"/>
    <property type="match status" value="1"/>
</dbReference>
<dbReference type="GO" id="GO:0005783">
    <property type="term" value="C:endoplasmic reticulum"/>
    <property type="evidence" value="ECO:0007669"/>
    <property type="project" value="TreeGrafter"/>
</dbReference>
<name>A0A6A6V486_9PLEO</name>
<sequence>MNDPNLNNLLKWSIENSEASRNDPNAPKNPSRNIDPDALRQLLAGMTGPSDAEMMVRKMDFIMNGENSVEDRIQAFDDFEMLIENLDNANNMENLGLWTKLVEQLEHEEDELRKYAAWCTGTAVENNERAQERLLVVGALPTLVRMATEDPSIDVRKKAVRALSCATRNHQPNLDVVVESVPSQFKPEGKLDAGDMSAVDSLIHKLKAHAERKQ</sequence>
<evidence type="ECO:0000256" key="5">
    <source>
        <dbReference type="ARBA" id="ARBA00022845"/>
    </source>
</evidence>
<dbReference type="Pfam" id="PF13513">
    <property type="entry name" value="HEAT_EZ"/>
    <property type="match status" value="1"/>
</dbReference>
<dbReference type="EMBL" id="MU006588">
    <property type="protein sequence ID" value="KAF2744514.1"/>
    <property type="molecule type" value="Genomic_DNA"/>
</dbReference>
<comment type="function">
    <text evidence="6">Functions as a nucleotide exchange factor (NEF) for Hsp70 chaperones which accelerates the release of ADP. Required for fully efficient Hsp70-mediated folding of proteins.</text>
</comment>
<dbReference type="InterPro" id="IPR011989">
    <property type="entry name" value="ARM-like"/>
</dbReference>
<dbReference type="OrthoDB" id="10250458at2759"/>
<protein>
    <submittedName>
        <fullName evidence="8">Fes1-domain-containing protein</fullName>
    </submittedName>
</protein>
<dbReference type="SUPFAM" id="SSF48371">
    <property type="entry name" value="ARM repeat"/>
    <property type="match status" value="1"/>
</dbReference>
<keyword evidence="5" id="KW-0810">Translation regulation</keyword>
<dbReference type="GO" id="GO:0006417">
    <property type="term" value="P:regulation of translation"/>
    <property type="evidence" value="ECO:0007669"/>
    <property type="project" value="UniProtKB-KW"/>
</dbReference>
<dbReference type="Gene3D" id="1.25.10.10">
    <property type="entry name" value="Leucine-rich Repeat Variant"/>
    <property type="match status" value="1"/>
</dbReference>
<evidence type="ECO:0000256" key="1">
    <source>
        <dbReference type="ARBA" id="ARBA00004496"/>
    </source>
</evidence>
<keyword evidence="9" id="KW-1185">Reference proteome</keyword>
<dbReference type="Pfam" id="PF08609">
    <property type="entry name" value="Fes1"/>
    <property type="match status" value="1"/>
</dbReference>